<keyword evidence="12" id="KW-1185">Reference proteome</keyword>
<feature type="domain" description="6-phosphogluconate dehydrogenase C-terminal" evidence="10">
    <location>
        <begin position="194"/>
        <end position="484"/>
    </location>
</feature>
<dbReference type="InterPro" id="IPR006184">
    <property type="entry name" value="6PGdom_BS"/>
</dbReference>
<evidence type="ECO:0000256" key="7">
    <source>
        <dbReference type="PIRSR" id="PIRSR000109-2"/>
    </source>
</evidence>
<organism evidence="11 12">
    <name type="scientific">Paenibacillus baekrokdamisoli</name>
    <dbReference type="NCBI Taxonomy" id="1712516"/>
    <lineage>
        <taxon>Bacteria</taxon>
        <taxon>Bacillati</taxon>
        <taxon>Bacillota</taxon>
        <taxon>Bacilli</taxon>
        <taxon>Bacillales</taxon>
        <taxon>Paenibacillaceae</taxon>
        <taxon>Paenibacillus</taxon>
    </lineage>
</organism>
<protein>
    <recommendedName>
        <fullName evidence="5 9">6-phosphogluconate dehydrogenase, decarboxylating</fullName>
        <ecNumber evidence="5 9">1.1.1.44</ecNumber>
    </recommendedName>
</protein>
<evidence type="ECO:0000313" key="11">
    <source>
        <dbReference type="EMBL" id="BBH19597.1"/>
    </source>
</evidence>
<dbReference type="InterPro" id="IPR006114">
    <property type="entry name" value="6PGDH_C"/>
</dbReference>
<keyword evidence="3 5" id="KW-0560">Oxidoreductase</keyword>
<dbReference type="Pfam" id="PF00393">
    <property type="entry name" value="6PGD"/>
    <property type="match status" value="1"/>
</dbReference>
<evidence type="ECO:0000256" key="8">
    <source>
        <dbReference type="PIRSR" id="PIRSR000109-3"/>
    </source>
</evidence>
<evidence type="ECO:0000256" key="6">
    <source>
        <dbReference type="PIRSR" id="PIRSR000109-1"/>
    </source>
</evidence>
<comment type="pathway">
    <text evidence="5 9">Carbohydrate degradation; pentose phosphate pathway; D-ribulose 5-phosphate from D-glucose 6-phosphate (oxidative stage): step 3/3.</text>
</comment>
<comment type="subunit">
    <text evidence="2 5">Homodimer.</text>
</comment>
<evidence type="ECO:0000256" key="9">
    <source>
        <dbReference type="RuleBase" id="RU000485"/>
    </source>
</evidence>
<dbReference type="InterPro" id="IPR036291">
    <property type="entry name" value="NAD(P)-bd_dom_sf"/>
</dbReference>
<evidence type="ECO:0000256" key="1">
    <source>
        <dbReference type="ARBA" id="ARBA00008419"/>
    </source>
</evidence>
<dbReference type="AlphaFoldDB" id="A0A3G9IKZ5"/>
<dbReference type="FunFam" id="1.20.5.320:FF:000001">
    <property type="entry name" value="6-phosphogluconate dehydrogenase, decarboxylating"/>
    <property type="match status" value="1"/>
</dbReference>
<feature type="active site" description="Proton acceptor" evidence="6">
    <location>
        <position position="198"/>
    </location>
</feature>
<dbReference type="FunFam" id="3.40.50.720:FF:000007">
    <property type="entry name" value="6-phosphogluconate dehydrogenase, decarboxylating"/>
    <property type="match status" value="1"/>
</dbReference>
<dbReference type="Gene3D" id="1.20.5.320">
    <property type="entry name" value="6-Phosphogluconate Dehydrogenase, domain 3"/>
    <property type="match status" value="1"/>
</dbReference>
<keyword evidence="5 9" id="KW-0570">Pentose shunt</keyword>
<dbReference type="NCBIfam" id="NF006765">
    <property type="entry name" value="PRK09287.1"/>
    <property type="match status" value="1"/>
</dbReference>
<dbReference type="InterPro" id="IPR006183">
    <property type="entry name" value="Pgluconate_DH"/>
</dbReference>
<dbReference type="GO" id="GO:0006098">
    <property type="term" value="P:pentose-phosphate shunt"/>
    <property type="evidence" value="ECO:0007669"/>
    <property type="project" value="UniProtKB-UniPathway"/>
</dbReference>
<feature type="binding site" evidence="7">
    <location>
        <position position="462"/>
    </location>
    <ligand>
        <name>substrate</name>
        <note>ligand shared between dimeric partners</note>
    </ligand>
</feature>
<dbReference type="PANTHER" id="PTHR11811">
    <property type="entry name" value="6-PHOSPHOGLUCONATE DEHYDROGENASE"/>
    <property type="match status" value="1"/>
</dbReference>
<evidence type="ECO:0000313" key="12">
    <source>
        <dbReference type="Proteomes" id="UP000275368"/>
    </source>
</evidence>
<feature type="binding site" description="in other chain" evidence="7">
    <location>
        <position position="303"/>
    </location>
    <ligand>
        <name>substrate</name>
        <note>ligand shared between dimeric partners</note>
    </ligand>
</feature>
<dbReference type="Gene3D" id="3.40.50.720">
    <property type="entry name" value="NAD(P)-binding Rossmann-like Domain"/>
    <property type="match status" value="1"/>
</dbReference>
<feature type="binding site" description="in other chain" evidence="7">
    <location>
        <position position="206"/>
    </location>
    <ligand>
        <name>substrate</name>
        <note>ligand shared between dimeric partners</note>
    </ligand>
</feature>
<feature type="binding site" evidence="7">
    <location>
        <position position="468"/>
    </location>
    <ligand>
        <name>substrate</name>
        <note>ligand shared between dimeric partners</note>
    </ligand>
</feature>
<comment type="function">
    <text evidence="5">Catalyzes the oxidative decarboxylation of 6-phosphogluconate to ribulose 5-phosphate and CO(2), with concomitant reduction of NADP to NADPH.</text>
</comment>
<dbReference type="Pfam" id="PF03446">
    <property type="entry name" value="NAD_binding_2"/>
    <property type="match status" value="1"/>
</dbReference>
<feature type="binding site" description="in other chain" evidence="7">
    <location>
        <begin position="201"/>
        <end position="202"/>
    </location>
    <ligand>
        <name>substrate</name>
        <note>ligand shared between dimeric partners</note>
    </ligand>
</feature>
<dbReference type="SMART" id="SM01350">
    <property type="entry name" value="6PGD"/>
    <property type="match status" value="1"/>
</dbReference>
<feature type="active site" description="Proton donor" evidence="6">
    <location>
        <position position="205"/>
    </location>
</feature>
<dbReference type="EMBL" id="AP019308">
    <property type="protein sequence ID" value="BBH19597.1"/>
    <property type="molecule type" value="Genomic_DNA"/>
</dbReference>
<comment type="catalytic activity">
    <reaction evidence="5 9">
        <text>6-phospho-D-gluconate + NADP(+) = D-ribulose 5-phosphate + CO2 + NADPH</text>
        <dbReference type="Rhea" id="RHEA:10116"/>
        <dbReference type="ChEBI" id="CHEBI:16526"/>
        <dbReference type="ChEBI" id="CHEBI:57783"/>
        <dbReference type="ChEBI" id="CHEBI:58121"/>
        <dbReference type="ChEBI" id="CHEBI:58349"/>
        <dbReference type="ChEBI" id="CHEBI:58759"/>
        <dbReference type="EC" id="1.1.1.44"/>
    </reaction>
</comment>
<dbReference type="NCBIfam" id="TIGR00873">
    <property type="entry name" value="gnd"/>
    <property type="match status" value="1"/>
</dbReference>
<gene>
    <name evidence="11" type="primary">gndA_1</name>
    <name evidence="11" type="ORF">Back11_09420</name>
</gene>
<feature type="binding site" evidence="8">
    <location>
        <begin position="49"/>
        <end position="51"/>
    </location>
    <ligand>
        <name>NADP(+)</name>
        <dbReference type="ChEBI" id="CHEBI:58349"/>
    </ligand>
</feature>
<dbReference type="PROSITE" id="PS00461">
    <property type="entry name" value="6PGD"/>
    <property type="match status" value="1"/>
</dbReference>
<dbReference type="EC" id="1.1.1.44" evidence="5 9"/>
<evidence type="ECO:0000256" key="3">
    <source>
        <dbReference type="ARBA" id="ARBA00023002"/>
    </source>
</evidence>
<keyword evidence="4 9" id="KW-0311">Gluconate utilization</keyword>
<dbReference type="InterPro" id="IPR008927">
    <property type="entry name" value="6-PGluconate_DH-like_C_sf"/>
</dbReference>
<feature type="binding site" description="in other chain" evidence="7">
    <location>
        <position position="276"/>
    </location>
    <ligand>
        <name>substrate</name>
        <note>ligand shared between dimeric partners</note>
    </ligand>
</feature>
<dbReference type="GO" id="GO:0004616">
    <property type="term" value="F:phosphogluconate dehydrogenase (decarboxylating) activity"/>
    <property type="evidence" value="ECO:0007669"/>
    <property type="project" value="UniProtKB-EC"/>
</dbReference>
<feature type="binding site" description="in other chain" evidence="7">
    <location>
        <position position="118"/>
    </location>
    <ligand>
        <name>substrate</name>
        <note>ligand shared between dimeric partners</note>
    </ligand>
</feature>
<dbReference type="FunFam" id="1.10.1040.10:FF:000002">
    <property type="entry name" value="6-phosphogluconate dehydrogenase, decarboxylating"/>
    <property type="match status" value="1"/>
</dbReference>
<dbReference type="InterPro" id="IPR013328">
    <property type="entry name" value="6PGD_dom2"/>
</dbReference>
<dbReference type="GO" id="GO:0050661">
    <property type="term" value="F:NADP binding"/>
    <property type="evidence" value="ECO:0007669"/>
    <property type="project" value="InterPro"/>
</dbReference>
<dbReference type="GO" id="GO:0019521">
    <property type="term" value="P:D-gluconate metabolic process"/>
    <property type="evidence" value="ECO:0007669"/>
    <property type="project" value="UniProtKB-KW"/>
</dbReference>
<feature type="binding site" description="in other chain" evidence="7">
    <location>
        <begin position="144"/>
        <end position="146"/>
    </location>
    <ligand>
        <name>substrate</name>
        <note>ligand shared between dimeric partners</note>
    </ligand>
</feature>
<dbReference type="Proteomes" id="UP000275368">
    <property type="component" value="Chromosome"/>
</dbReference>
<dbReference type="InterPro" id="IPR006113">
    <property type="entry name" value="6PGDH_Gnd/GntZ"/>
</dbReference>
<feature type="binding site" evidence="8">
    <location>
        <begin position="26"/>
        <end position="31"/>
    </location>
    <ligand>
        <name>NADP(+)</name>
        <dbReference type="ChEBI" id="CHEBI:58349"/>
    </ligand>
</feature>
<reference evidence="11 12" key="1">
    <citation type="submission" date="2018-11" db="EMBL/GenBank/DDBJ databases">
        <title>Complete genome sequence of Paenibacillus baekrokdamisoli strain KCTC 33723.</title>
        <authorList>
            <person name="Kang S.W."/>
            <person name="Lee K.C."/>
            <person name="Kim K.K."/>
            <person name="Kim J.S."/>
            <person name="Kim D.S."/>
            <person name="Ko S.H."/>
            <person name="Yang S.H."/>
            <person name="Lee J.S."/>
        </authorList>
    </citation>
    <scope>NUCLEOTIDE SEQUENCE [LARGE SCALE GENOMIC DNA]</scope>
    <source>
        <strain evidence="11 12">KCTC 33723</strain>
    </source>
</reference>
<name>A0A3G9IKZ5_9BACL</name>
<dbReference type="PIRSF" id="PIRSF000109">
    <property type="entry name" value="6PGD"/>
    <property type="match status" value="1"/>
</dbReference>
<dbReference type="SUPFAM" id="SSF51735">
    <property type="entry name" value="NAD(P)-binding Rossmann-fold domains"/>
    <property type="match status" value="1"/>
</dbReference>
<dbReference type="UniPathway" id="UPA00115">
    <property type="reaction ID" value="UER00410"/>
</dbReference>
<feature type="binding site" evidence="8">
    <location>
        <begin position="90"/>
        <end position="92"/>
    </location>
    <ligand>
        <name>NADP(+)</name>
        <dbReference type="ChEBI" id="CHEBI:58349"/>
    </ligand>
</feature>
<dbReference type="SUPFAM" id="SSF48179">
    <property type="entry name" value="6-phosphogluconate dehydrogenase C-terminal domain-like"/>
    <property type="match status" value="1"/>
</dbReference>
<accession>A0A3G9IKZ5</accession>
<feature type="binding site" evidence="8">
    <location>
        <position position="118"/>
    </location>
    <ligand>
        <name>NADP(+)</name>
        <dbReference type="ChEBI" id="CHEBI:58349"/>
    </ligand>
</feature>
<evidence type="ECO:0000256" key="4">
    <source>
        <dbReference type="ARBA" id="ARBA00023064"/>
    </source>
</evidence>
<evidence type="ECO:0000259" key="10">
    <source>
        <dbReference type="SMART" id="SM01350"/>
    </source>
</evidence>
<dbReference type="PRINTS" id="PR00076">
    <property type="entry name" value="6PGDHDRGNASE"/>
</dbReference>
<dbReference type="InterPro" id="IPR006115">
    <property type="entry name" value="6PGDH_NADP-bd"/>
</dbReference>
<dbReference type="Gene3D" id="1.10.1040.10">
    <property type="entry name" value="N-(1-d-carboxylethyl)-l-norvaline Dehydrogenase, domain 2"/>
    <property type="match status" value="1"/>
</dbReference>
<keyword evidence="5 9" id="KW-0521">NADP</keyword>
<proteinExistence type="inferred from homology"/>
<evidence type="ECO:0000256" key="2">
    <source>
        <dbReference type="ARBA" id="ARBA00011738"/>
    </source>
</evidence>
<sequence>MHSFKLNHIEKGWKNQMSKQQIGVIGLAVMGKNLALNIESRGFTVSVFNRSREKTDDLIQEATGKNLVATYTIEEFVQSLESPRKILIMVQAGAGTDATIDSLVPLLDQGDIIIDGGNAYFPDTVRRSKDLEAQGIRFIGTGVSGGEEGALKGPSIMPGGQESAYKLVEPILTAISAKVNGDPCCTYIGPGGAGHYVKMVHNGIEYGDMQLICEAYDLLKRVLGVSTEELQSIFTEWNKGELDSYLIEITADIFSKYDPETKQPMVDVILDSAGQKGTGKWTSQSALDLGVPLSIITESVFSRFLSALKEERVHASKLLKGPQAAPYQGDKAAFIEAVRKALFASKICSYAQGFAQMRAASDEYGWNLRYGDIAMIFRGGCIIRAGFLQNIKDAYDRDAALPNLLLDTYFQEIVESYQGAWREVVATAVTQGIPVPAFSSALSYYDSYRTERLPANLLQAQRDYFGAHTFKRLDKEGSFHFQWMES</sequence>
<dbReference type="KEGG" id="pbk:Back11_09420"/>
<evidence type="ECO:0000256" key="5">
    <source>
        <dbReference type="PIRNR" id="PIRNR000109"/>
    </source>
</evidence>
<comment type="similarity">
    <text evidence="1 5 9">Belongs to the 6-phosphogluconate dehydrogenase family.</text>
</comment>